<evidence type="ECO:0000256" key="2">
    <source>
        <dbReference type="ARBA" id="ARBA00022801"/>
    </source>
</evidence>
<dbReference type="Proteomes" id="UP001331561">
    <property type="component" value="Unassembled WGS sequence"/>
</dbReference>
<evidence type="ECO:0000256" key="3">
    <source>
        <dbReference type="SAM" id="SignalP"/>
    </source>
</evidence>
<dbReference type="EMBL" id="JAYXHS010000005">
    <property type="protein sequence ID" value="MEC5388332.1"/>
    <property type="molecule type" value="Genomic_DNA"/>
</dbReference>
<dbReference type="InterPro" id="IPR013830">
    <property type="entry name" value="SGNH_hydro"/>
</dbReference>
<feature type="domain" description="SGNH hydrolase-type esterase" evidence="4">
    <location>
        <begin position="262"/>
        <end position="473"/>
    </location>
</feature>
<dbReference type="PANTHER" id="PTHR43695:SF1">
    <property type="entry name" value="RHAMNOGALACTURONAN ACETYLESTERASE"/>
    <property type="match status" value="1"/>
</dbReference>
<sequence>MIQLRKALALASLNAVVLLAACSSLGTSTTTLQGVVAIGGPLPGASVTVVDTQGLTRSTKANAQGAYSVDVDGMSAPLLVSAIEAGPNTNCRYNATLRARCMAALLPAVHAGNNIANVNPLTDRIASDVAVNLKFIGPQQFVDSGKSAGATVEQIAVATRTMRAGFKSALKEAGVADADSFDPVTAPMKADHTGVDAVLDVINHNRNYDNPTSESSYTVLTDISFRPIVGLVGSGPYEPLDFKRAQKELSEIRNAKVRILIIGDSTAATYELERLPRKGWGQVFEEQFKPGSGVKVLNAARAGRSSKDFYNGGWYQQMSRFMQKGDYVLINHGINDQSCESLKKDRGPADVAGLCTYPNDINGKPQFPAGHPEMSFQKSLQRYVTEARAAGATPVMLTPSTKVWNEARKEGFPVVANHYISPQTGNGFAFTGNYSQTVKDTARVDQVPLIDLEAKTIAFANAHQADWKDYWLAVADKLKYPYYATQASGTFEKPDTTHFQEKGAQVVAGMVADGIRETPELKPLAQLLR</sequence>
<dbReference type="PROSITE" id="PS51257">
    <property type="entry name" value="PROKAR_LIPOPROTEIN"/>
    <property type="match status" value="1"/>
</dbReference>
<protein>
    <submittedName>
        <fullName evidence="5">GDSL-type esterase/lipase family protein</fullName>
    </submittedName>
</protein>
<dbReference type="PANTHER" id="PTHR43695">
    <property type="entry name" value="PUTATIVE (AFU_ORTHOLOGUE AFUA_2G17250)-RELATED"/>
    <property type="match status" value="1"/>
</dbReference>
<feature type="chain" id="PRO_5047141535" evidence="3">
    <location>
        <begin position="21"/>
        <end position="529"/>
    </location>
</feature>
<reference evidence="5 6" key="1">
    <citation type="submission" date="2024-01" db="EMBL/GenBank/DDBJ databases">
        <title>Uliginosibacterium soil sp. nov.</title>
        <authorList>
            <person name="Lv Y."/>
        </authorList>
    </citation>
    <scope>NUCLEOTIDE SEQUENCE [LARGE SCALE GENOMIC DNA]</scope>
    <source>
        <strain evidence="5 6">H3</strain>
    </source>
</reference>
<dbReference type="Pfam" id="PF13472">
    <property type="entry name" value="Lipase_GDSL_2"/>
    <property type="match status" value="1"/>
</dbReference>
<keyword evidence="6" id="KW-1185">Reference proteome</keyword>
<feature type="signal peptide" evidence="3">
    <location>
        <begin position="1"/>
        <end position="20"/>
    </location>
</feature>
<evidence type="ECO:0000313" key="5">
    <source>
        <dbReference type="EMBL" id="MEC5388332.1"/>
    </source>
</evidence>
<dbReference type="InterPro" id="IPR037459">
    <property type="entry name" value="RhgT-like"/>
</dbReference>
<name>A0ABU6K9L3_9RHOO</name>
<comment type="similarity">
    <text evidence="1">Belongs to the 'GDSL' lipolytic enzyme family.</text>
</comment>
<gene>
    <name evidence="5" type="ORF">VVD49_21545</name>
</gene>
<dbReference type="Gene3D" id="3.40.50.1110">
    <property type="entry name" value="SGNH hydrolase"/>
    <property type="match status" value="1"/>
</dbReference>
<evidence type="ECO:0000259" key="4">
    <source>
        <dbReference type="Pfam" id="PF13472"/>
    </source>
</evidence>
<evidence type="ECO:0000313" key="6">
    <source>
        <dbReference type="Proteomes" id="UP001331561"/>
    </source>
</evidence>
<dbReference type="RefSeq" id="WP_327601304.1">
    <property type="nucleotide sequence ID" value="NZ_JAYXHS010000005.1"/>
</dbReference>
<dbReference type="InterPro" id="IPR036514">
    <property type="entry name" value="SGNH_hydro_sf"/>
</dbReference>
<dbReference type="SUPFAM" id="SSF52266">
    <property type="entry name" value="SGNH hydrolase"/>
    <property type="match status" value="1"/>
</dbReference>
<comment type="caution">
    <text evidence="5">The sequence shown here is derived from an EMBL/GenBank/DDBJ whole genome shotgun (WGS) entry which is preliminary data.</text>
</comment>
<proteinExistence type="inferred from homology"/>
<organism evidence="5 6">
    <name type="scientific">Uliginosibacterium silvisoli</name>
    <dbReference type="NCBI Taxonomy" id="3114758"/>
    <lineage>
        <taxon>Bacteria</taxon>
        <taxon>Pseudomonadati</taxon>
        <taxon>Pseudomonadota</taxon>
        <taxon>Betaproteobacteria</taxon>
        <taxon>Rhodocyclales</taxon>
        <taxon>Zoogloeaceae</taxon>
        <taxon>Uliginosibacterium</taxon>
    </lineage>
</organism>
<keyword evidence="3" id="KW-0732">Signal</keyword>
<evidence type="ECO:0000256" key="1">
    <source>
        <dbReference type="ARBA" id="ARBA00008668"/>
    </source>
</evidence>
<keyword evidence="2" id="KW-0378">Hydrolase</keyword>
<accession>A0ABU6K9L3</accession>